<reference evidence="2" key="1">
    <citation type="submission" date="2020-06" db="EMBL/GenBank/DDBJ databases">
        <authorList>
            <person name="Onetto C."/>
        </authorList>
    </citation>
    <scope>NUCLEOTIDE SEQUENCE</scope>
</reference>
<organism evidence="2 3">
    <name type="scientific">Aureobasidium mustum</name>
    <dbReference type="NCBI Taxonomy" id="2773714"/>
    <lineage>
        <taxon>Eukaryota</taxon>
        <taxon>Fungi</taxon>
        <taxon>Dikarya</taxon>
        <taxon>Ascomycota</taxon>
        <taxon>Pezizomycotina</taxon>
        <taxon>Dothideomycetes</taxon>
        <taxon>Dothideomycetidae</taxon>
        <taxon>Dothideales</taxon>
        <taxon>Saccotheciaceae</taxon>
        <taxon>Aureobasidium</taxon>
    </lineage>
</organism>
<feature type="region of interest" description="Disordered" evidence="1">
    <location>
        <begin position="193"/>
        <end position="273"/>
    </location>
</feature>
<accession>A0A9N8JLT9</accession>
<keyword evidence="3" id="KW-1185">Reference proteome</keyword>
<feature type="compositionally biased region" description="Basic and acidic residues" evidence="1">
    <location>
        <begin position="218"/>
        <end position="228"/>
    </location>
</feature>
<comment type="caution">
    <text evidence="2">The sequence shown here is derived from an EMBL/GenBank/DDBJ whole genome shotgun (WGS) entry which is preliminary data.</text>
</comment>
<dbReference type="OrthoDB" id="3919683at2759"/>
<dbReference type="EMBL" id="CAIJEO010000004">
    <property type="protein sequence ID" value="CAD0090213.1"/>
    <property type="molecule type" value="Genomic_DNA"/>
</dbReference>
<protein>
    <submittedName>
        <fullName evidence="2">Uncharacterized protein</fullName>
    </submittedName>
</protein>
<feature type="compositionally biased region" description="Polar residues" evidence="1">
    <location>
        <begin position="240"/>
        <end position="253"/>
    </location>
</feature>
<evidence type="ECO:0000313" key="2">
    <source>
        <dbReference type="EMBL" id="CAD0090213.1"/>
    </source>
</evidence>
<evidence type="ECO:0000313" key="3">
    <source>
        <dbReference type="Proteomes" id="UP000714618"/>
    </source>
</evidence>
<name>A0A9N8JLT9_9PEZI</name>
<evidence type="ECO:0000256" key="1">
    <source>
        <dbReference type="SAM" id="MobiDB-lite"/>
    </source>
</evidence>
<feature type="non-terminal residue" evidence="2">
    <location>
        <position position="1"/>
    </location>
</feature>
<feature type="region of interest" description="Disordered" evidence="1">
    <location>
        <begin position="1"/>
        <end position="27"/>
    </location>
</feature>
<gene>
    <name evidence="2" type="ORF">AWRI4233_LOCUS2569</name>
</gene>
<sequence length="299" mass="34165">SPAVAKRPPNPCGKRRHHRAASHAARGGKITTEDYAKPLLLPRRILWCRKGGEAERWLCHTRLPWWFFGSFINFCFGHRSGKSTLAQCLKGYPIDEQALIEEMEDYFDAWTEGEEHVRHTVLVDLYELEHHRHPATFLKEAQEELLWQIRQAPDVKRFYFHQRRRWCPGSLTEDEKESLRIVPEGYGYPTFSLPVRSGVSHPNTTSASNQHGPTIEPSKSRQDHKASNPDRVVVPASESVAKSSAPNSANPRTFTVPLRPGAGRPNGTAPKPINHYHDVLVLRSQTRIDRRKFIRGYNG</sequence>
<proteinExistence type="predicted"/>
<feature type="compositionally biased region" description="Polar residues" evidence="1">
    <location>
        <begin position="200"/>
        <end position="212"/>
    </location>
</feature>
<dbReference type="AlphaFoldDB" id="A0A9N8JLT9"/>
<dbReference type="Proteomes" id="UP000714618">
    <property type="component" value="Unassembled WGS sequence"/>
</dbReference>